<gene>
    <name evidence="2" type="ORF">ACHAW5_006755</name>
</gene>
<name>A0ABD3NSQ6_9STRA</name>
<accession>A0ABD3NSQ6</accession>
<keyword evidence="3" id="KW-1185">Reference proteome</keyword>
<organism evidence="2 3">
    <name type="scientific">Stephanodiscus triporus</name>
    <dbReference type="NCBI Taxonomy" id="2934178"/>
    <lineage>
        <taxon>Eukaryota</taxon>
        <taxon>Sar</taxon>
        <taxon>Stramenopiles</taxon>
        <taxon>Ochrophyta</taxon>
        <taxon>Bacillariophyta</taxon>
        <taxon>Coscinodiscophyceae</taxon>
        <taxon>Thalassiosirophycidae</taxon>
        <taxon>Stephanodiscales</taxon>
        <taxon>Stephanodiscaceae</taxon>
        <taxon>Stephanodiscus</taxon>
    </lineage>
</organism>
<dbReference type="Proteomes" id="UP001530315">
    <property type="component" value="Unassembled WGS sequence"/>
</dbReference>
<evidence type="ECO:0000313" key="2">
    <source>
        <dbReference type="EMBL" id="KAL3778789.1"/>
    </source>
</evidence>
<dbReference type="EMBL" id="JALLAZ020001199">
    <property type="protein sequence ID" value="KAL3778789.1"/>
    <property type="molecule type" value="Genomic_DNA"/>
</dbReference>
<feature type="region of interest" description="Disordered" evidence="1">
    <location>
        <begin position="47"/>
        <end position="69"/>
    </location>
</feature>
<proteinExistence type="predicted"/>
<protein>
    <submittedName>
        <fullName evidence="2">Uncharacterized protein</fullName>
    </submittedName>
</protein>
<comment type="caution">
    <text evidence="2">The sequence shown here is derived from an EMBL/GenBank/DDBJ whole genome shotgun (WGS) entry which is preliminary data.</text>
</comment>
<evidence type="ECO:0000256" key="1">
    <source>
        <dbReference type="SAM" id="MobiDB-lite"/>
    </source>
</evidence>
<feature type="compositionally biased region" description="Basic and acidic residues" evidence="1">
    <location>
        <begin position="55"/>
        <end position="69"/>
    </location>
</feature>
<reference evidence="2 3" key="1">
    <citation type="submission" date="2024-10" db="EMBL/GenBank/DDBJ databases">
        <title>Updated reference genomes for cyclostephanoid diatoms.</title>
        <authorList>
            <person name="Roberts W.R."/>
            <person name="Alverson A.J."/>
        </authorList>
    </citation>
    <scope>NUCLEOTIDE SEQUENCE [LARGE SCALE GENOMIC DNA]</scope>
    <source>
        <strain evidence="2 3">AJA276-08</strain>
    </source>
</reference>
<dbReference type="AlphaFoldDB" id="A0ABD3NSQ6"/>
<evidence type="ECO:0000313" key="3">
    <source>
        <dbReference type="Proteomes" id="UP001530315"/>
    </source>
</evidence>
<sequence>MRWHCRLSHVSAHTAMVTLSLEDVLRDPKTALGRVLAFVRREDWEWEGRGGGGGDESRQSPEGGEETRAADDLIVVDRGGFLLCRCAFAGEMDRSSNLTSWPCPSFWEGVDGIGGGSDNDDGDDQTRVIRRISGEMVPNCIDNDPFARCTVNKDRCEVKGDAKCNN</sequence>